<keyword evidence="4" id="KW-0964">Secreted</keyword>
<evidence type="ECO:0000313" key="13">
    <source>
        <dbReference type="EMBL" id="TCD63112.1"/>
    </source>
</evidence>
<comment type="similarity">
    <text evidence="2">Belongs to the MIF family.</text>
</comment>
<dbReference type="GO" id="GO:0050178">
    <property type="term" value="F:phenylpyruvate tautomerase activity"/>
    <property type="evidence" value="ECO:0007669"/>
    <property type="project" value="UniProtKB-EC"/>
</dbReference>
<evidence type="ECO:0000256" key="3">
    <source>
        <dbReference type="ARBA" id="ARBA00022514"/>
    </source>
</evidence>
<dbReference type="AlphaFoldDB" id="A0A4R0R6Q5"/>
<dbReference type="SUPFAM" id="SSF55331">
    <property type="entry name" value="Tautomerase/MIF"/>
    <property type="match status" value="1"/>
</dbReference>
<evidence type="ECO:0000256" key="2">
    <source>
        <dbReference type="ARBA" id="ARBA00005851"/>
    </source>
</evidence>
<comment type="catalytic activity">
    <reaction evidence="6">
        <text>3-phenylpyruvate = enol-phenylpyruvate</text>
        <dbReference type="Rhea" id="RHEA:17097"/>
        <dbReference type="ChEBI" id="CHEBI:16815"/>
        <dbReference type="ChEBI" id="CHEBI:18005"/>
        <dbReference type="EC" id="5.3.2.1"/>
    </reaction>
</comment>
<evidence type="ECO:0000256" key="1">
    <source>
        <dbReference type="ARBA" id="ARBA00004613"/>
    </source>
</evidence>
<evidence type="ECO:0000256" key="11">
    <source>
        <dbReference type="ARBA" id="ARBA00041912"/>
    </source>
</evidence>
<dbReference type="EC" id="5.3.3.12" evidence="8"/>
<proteinExistence type="inferred from homology"/>
<comment type="catalytic activity">
    <reaction evidence="7">
        <text>L-dopachrome = 5,6-dihydroxyindole-2-carboxylate</text>
        <dbReference type="Rhea" id="RHEA:13041"/>
        <dbReference type="ChEBI" id="CHEBI:16875"/>
        <dbReference type="ChEBI" id="CHEBI:57509"/>
        <dbReference type="EC" id="5.3.3.12"/>
    </reaction>
</comment>
<dbReference type="PANTHER" id="PTHR11954:SF6">
    <property type="entry name" value="MACROPHAGE MIGRATION INHIBITORY FACTOR"/>
    <property type="match status" value="1"/>
</dbReference>
<dbReference type="GO" id="GO:0004167">
    <property type="term" value="F:dopachrome isomerase activity"/>
    <property type="evidence" value="ECO:0007669"/>
    <property type="project" value="UniProtKB-EC"/>
</dbReference>
<sequence>MPSLELKTNVKIADPKAFALEFAEFGAKVLGKPLEYISTSYQYNETLNFAGSFEPVFMLTIVRLIPYPFSCSDRIADESSDGCAQVSLGNLNPTANEEYSKQFFPFFKEKLGVPHDRAYITYLDPGNSNLGYQSTHFGTIFGKN</sequence>
<evidence type="ECO:0000256" key="5">
    <source>
        <dbReference type="ARBA" id="ARBA00023235"/>
    </source>
</evidence>
<keyword evidence="5" id="KW-0413">Isomerase</keyword>
<dbReference type="InterPro" id="IPR014347">
    <property type="entry name" value="Tautomerase/MIF_sf"/>
</dbReference>
<dbReference type="Gene3D" id="3.30.429.10">
    <property type="entry name" value="Macrophage Migration Inhibitory Factor"/>
    <property type="match status" value="1"/>
</dbReference>
<gene>
    <name evidence="13" type="ORF">EIP91_005984</name>
</gene>
<dbReference type="GO" id="GO:0005615">
    <property type="term" value="C:extracellular space"/>
    <property type="evidence" value="ECO:0007669"/>
    <property type="project" value="UniProtKB-KW"/>
</dbReference>
<evidence type="ECO:0000256" key="8">
    <source>
        <dbReference type="ARBA" id="ARBA00038932"/>
    </source>
</evidence>
<dbReference type="PANTHER" id="PTHR11954">
    <property type="entry name" value="D-DOPACHROME DECARBOXYLASE"/>
    <property type="match status" value="1"/>
</dbReference>
<name>A0A4R0R6Q5_9APHY</name>
<protein>
    <recommendedName>
        <fullName evidence="12">L-dopachrome isomerase</fullName>
        <ecNumber evidence="9">5.3.2.1</ecNumber>
        <ecNumber evidence="8">5.3.3.12</ecNumber>
    </recommendedName>
    <alternativeName>
        <fullName evidence="10">L-dopachrome tautomerase</fullName>
    </alternativeName>
    <alternativeName>
        <fullName evidence="11">Phenylpyruvate tautomerase</fullName>
    </alternativeName>
</protein>
<accession>A0A4R0R6Q5</accession>
<keyword evidence="14" id="KW-1185">Reference proteome</keyword>
<evidence type="ECO:0000256" key="6">
    <source>
        <dbReference type="ARBA" id="ARBA00036735"/>
    </source>
</evidence>
<dbReference type="STRING" id="92696.A0A4R0R6Q5"/>
<dbReference type="Pfam" id="PF01187">
    <property type="entry name" value="MIF"/>
    <property type="match status" value="2"/>
</dbReference>
<evidence type="ECO:0000256" key="7">
    <source>
        <dbReference type="ARBA" id="ARBA00036823"/>
    </source>
</evidence>
<evidence type="ECO:0000256" key="10">
    <source>
        <dbReference type="ARBA" id="ARBA00041631"/>
    </source>
</evidence>
<organism evidence="13 14">
    <name type="scientific">Steccherinum ochraceum</name>
    <dbReference type="NCBI Taxonomy" id="92696"/>
    <lineage>
        <taxon>Eukaryota</taxon>
        <taxon>Fungi</taxon>
        <taxon>Dikarya</taxon>
        <taxon>Basidiomycota</taxon>
        <taxon>Agaricomycotina</taxon>
        <taxon>Agaricomycetes</taxon>
        <taxon>Polyporales</taxon>
        <taxon>Steccherinaceae</taxon>
        <taxon>Steccherinum</taxon>
    </lineage>
</organism>
<dbReference type="OrthoDB" id="255819at2759"/>
<evidence type="ECO:0000256" key="12">
    <source>
        <dbReference type="ARBA" id="ARBA00042730"/>
    </source>
</evidence>
<keyword evidence="3" id="KW-0202">Cytokine</keyword>
<dbReference type="Proteomes" id="UP000292702">
    <property type="component" value="Unassembled WGS sequence"/>
</dbReference>
<evidence type="ECO:0000256" key="9">
    <source>
        <dbReference type="ARBA" id="ARBA00039086"/>
    </source>
</evidence>
<dbReference type="EC" id="5.3.2.1" evidence="9"/>
<reference evidence="13 14" key="1">
    <citation type="submission" date="2018-11" db="EMBL/GenBank/DDBJ databases">
        <title>Genome assembly of Steccherinum ochraceum LE-BIN_3174, the white-rot fungus of the Steccherinaceae family (The Residual Polyporoid clade, Polyporales, Basidiomycota).</title>
        <authorList>
            <person name="Fedorova T.V."/>
            <person name="Glazunova O.A."/>
            <person name="Landesman E.O."/>
            <person name="Moiseenko K.V."/>
            <person name="Psurtseva N.V."/>
            <person name="Savinova O.S."/>
            <person name="Shakhova N.V."/>
            <person name="Tyazhelova T.V."/>
            <person name="Vasina D.V."/>
        </authorList>
    </citation>
    <scope>NUCLEOTIDE SEQUENCE [LARGE SCALE GENOMIC DNA]</scope>
    <source>
        <strain evidence="13 14">LE-BIN_3174</strain>
    </source>
</reference>
<evidence type="ECO:0000313" key="14">
    <source>
        <dbReference type="Proteomes" id="UP000292702"/>
    </source>
</evidence>
<dbReference type="InterPro" id="IPR001398">
    <property type="entry name" value="Macrophage_inhib_fac"/>
</dbReference>
<evidence type="ECO:0000256" key="4">
    <source>
        <dbReference type="ARBA" id="ARBA00022525"/>
    </source>
</evidence>
<dbReference type="EMBL" id="RWJN01000321">
    <property type="protein sequence ID" value="TCD63112.1"/>
    <property type="molecule type" value="Genomic_DNA"/>
</dbReference>
<comment type="subcellular location">
    <subcellularLocation>
        <location evidence="1">Secreted</location>
    </subcellularLocation>
</comment>
<comment type="caution">
    <text evidence="13">The sequence shown here is derived from an EMBL/GenBank/DDBJ whole genome shotgun (WGS) entry which is preliminary data.</text>
</comment>